<evidence type="ECO:0000313" key="2">
    <source>
        <dbReference type="EMBL" id="SBV91017.1"/>
    </source>
</evidence>
<dbReference type="InterPro" id="IPR003208">
    <property type="entry name" value="Dehydtase/Dehydtase_re"/>
</dbReference>
<accession>A0A212IUZ6</accession>
<sequence length="164" mass="18024">MSELSQQIVERRPAVEIVAFRAPREWLDPLLWGIEEEEIPAEVVDAETGGAARLAHDAAHVSALNVGIALDGEAGEIALHHRDLAGRPPLFALARADVDREALMRLGKNAARLVKGDPLIFADDRPPEPRRAPEPRPPAPRNDERELIERIAGLVLDQLARTAR</sequence>
<dbReference type="Gene3D" id="3.40.50.10150">
    <property type="entry name" value="B12-dependent dehydatase associated subunit"/>
    <property type="match status" value="1"/>
</dbReference>
<dbReference type="EMBL" id="FLUO01000001">
    <property type="protein sequence ID" value="SBV91017.1"/>
    <property type="molecule type" value="Genomic_DNA"/>
</dbReference>
<evidence type="ECO:0000256" key="1">
    <source>
        <dbReference type="SAM" id="MobiDB-lite"/>
    </source>
</evidence>
<dbReference type="Pfam" id="PF02288">
    <property type="entry name" value="Dehydratase_MU"/>
    <property type="match status" value="1"/>
</dbReference>
<dbReference type="InterPro" id="IPR010254">
    <property type="entry name" value="B12-dep_deHydtase_bsu"/>
</dbReference>
<gene>
    <name evidence="2" type="ORF">KL86APRO_10072</name>
</gene>
<dbReference type="AlphaFoldDB" id="A0A212IUZ6"/>
<organism evidence="2">
    <name type="scientific">uncultured Alphaproteobacteria bacterium</name>
    <dbReference type="NCBI Taxonomy" id="91750"/>
    <lineage>
        <taxon>Bacteria</taxon>
        <taxon>Pseudomonadati</taxon>
        <taxon>Pseudomonadota</taxon>
        <taxon>Alphaproteobacteria</taxon>
        <taxon>environmental samples</taxon>
    </lineage>
</organism>
<feature type="region of interest" description="Disordered" evidence="1">
    <location>
        <begin position="119"/>
        <end position="145"/>
    </location>
</feature>
<evidence type="ECO:0008006" key="3">
    <source>
        <dbReference type="Google" id="ProtNLM"/>
    </source>
</evidence>
<dbReference type="SUPFAM" id="SSF52968">
    <property type="entry name" value="B12-dependent dehydatase associated subunit"/>
    <property type="match status" value="1"/>
</dbReference>
<protein>
    <recommendedName>
        <fullName evidence="3">Dehydratase medium subunit</fullName>
    </recommendedName>
</protein>
<name>A0A212IUZ6_9PROT</name>
<reference evidence="2" key="1">
    <citation type="submission" date="2016-04" db="EMBL/GenBank/DDBJ databases">
        <authorList>
            <person name="Evans L.H."/>
            <person name="Alamgir A."/>
            <person name="Owens N."/>
            <person name="Weber N.D."/>
            <person name="Virtaneva K."/>
            <person name="Barbian K."/>
            <person name="Babar A."/>
            <person name="Rosenke K."/>
        </authorList>
    </citation>
    <scope>NUCLEOTIDE SEQUENCE</scope>
    <source>
        <strain evidence="2">86</strain>
    </source>
</reference>
<proteinExistence type="predicted"/>
<feature type="compositionally biased region" description="Basic and acidic residues" evidence="1">
    <location>
        <begin position="122"/>
        <end position="134"/>
    </location>
</feature>